<evidence type="ECO:0000313" key="5">
    <source>
        <dbReference type="Proteomes" id="UP000632222"/>
    </source>
</evidence>
<dbReference type="InterPro" id="IPR050313">
    <property type="entry name" value="Carb_Metab_HTH_regulators"/>
</dbReference>
<keyword evidence="1" id="KW-0805">Transcription regulation</keyword>
<evidence type="ECO:0000256" key="2">
    <source>
        <dbReference type="ARBA" id="ARBA00023163"/>
    </source>
</evidence>
<dbReference type="SUPFAM" id="SSF46785">
    <property type="entry name" value="Winged helix' DNA-binding domain"/>
    <property type="match status" value="1"/>
</dbReference>
<feature type="domain" description="HTH deoR-type" evidence="3">
    <location>
        <begin position="9"/>
        <end position="64"/>
    </location>
</feature>
<dbReference type="InterPro" id="IPR014036">
    <property type="entry name" value="DeoR-like_C"/>
</dbReference>
<dbReference type="PRINTS" id="PR00037">
    <property type="entry name" value="HTHLACR"/>
</dbReference>
<keyword evidence="5" id="KW-1185">Reference proteome</keyword>
<protein>
    <submittedName>
        <fullName evidence="4">DeoR family transcriptional regulator</fullName>
    </submittedName>
</protein>
<dbReference type="EMBL" id="BMOD01000012">
    <property type="protein sequence ID" value="GGJ42595.1"/>
    <property type="molecule type" value="Genomic_DNA"/>
</dbReference>
<dbReference type="PANTHER" id="PTHR30363:SF44">
    <property type="entry name" value="AGA OPERON TRANSCRIPTIONAL REPRESSOR-RELATED"/>
    <property type="match status" value="1"/>
</dbReference>
<dbReference type="PROSITE" id="PS51000">
    <property type="entry name" value="HTH_DEOR_2"/>
    <property type="match status" value="1"/>
</dbReference>
<evidence type="ECO:0000313" key="4">
    <source>
        <dbReference type="EMBL" id="GGJ42595.1"/>
    </source>
</evidence>
<name>A0ABQ2D2N1_9DEIO</name>
<dbReference type="SMART" id="SM00420">
    <property type="entry name" value="HTH_DEOR"/>
    <property type="match status" value="1"/>
</dbReference>
<accession>A0ABQ2D2N1</accession>
<gene>
    <name evidence="4" type="ORF">GCM10008938_30930</name>
</gene>
<dbReference type="Proteomes" id="UP000632222">
    <property type="component" value="Unassembled WGS sequence"/>
</dbReference>
<dbReference type="InterPro" id="IPR001034">
    <property type="entry name" value="DeoR_HTH"/>
</dbReference>
<dbReference type="SMART" id="SM01134">
    <property type="entry name" value="DeoRC"/>
    <property type="match status" value="1"/>
</dbReference>
<comment type="caution">
    <text evidence="4">The sequence shown here is derived from an EMBL/GenBank/DDBJ whole genome shotgun (WGS) entry which is preliminary data.</text>
</comment>
<dbReference type="Pfam" id="PF08220">
    <property type="entry name" value="HTH_DeoR"/>
    <property type="match status" value="1"/>
</dbReference>
<dbReference type="RefSeq" id="WP_229684829.1">
    <property type="nucleotide sequence ID" value="NZ_BMOD01000012.1"/>
</dbReference>
<dbReference type="Gene3D" id="1.10.10.10">
    <property type="entry name" value="Winged helix-like DNA-binding domain superfamily/Winged helix DNA-binding domain"/>
    <property type="match status" value="1"/>
</dbReference>
<reference evidence="5" key="1">
    <citation type="journal article" date="2019" name="Int. J. Syst. Evol. Microbiol.">
        <title>The Global Catalogue of Microorganisms (GCM) 10K type strain sequencing project: providing services to taxonomists for standard genome sequencing and annotation.</title>
        <authorList>
            <consortium name="The Broad Institute Genomics Platform"/>
            <consortium name="The Broad Institute Genome Sequencing Center for Infectious Disease"/>
            <person name="Wu L."/>
            <person name="Ma J."/>
        </authorList>
    </citation>
    <scope>NUCLEOTIDE SEQUENCE [LARGE SCALE GENOMIC DNA]</scope>
    <source>
        <strain evidence="5">JCM 14370</strain>
    </source>
</reference>
<dbReference type="SUPFAM" id="SSF100950">
    <property type="entry name" value="NagB/RpiA/CoA transferase-like"/>
    <property type="match status" value="1"/>
</dbReference>
<dbReference type="InterPro" id="IPR036390">
    <property type="entry name" value="WH_DNA-bd_sf"/>
</dbReference>
<sequence>MNTDSLVVAQQRHQKILHLATQQEVVRIRELSQNLGVSDMTIRRDLNLLSEQGLLERTHGGARLHAHSQTEVALSQRLSTQTEAKERLARAALGLISDGDTIALDSSTTSLHLAHLLQGRNVHCLVTGLDAANTLSQFSVPFTLVGGTFHATARSFISGLFQDIQARLHPDQVFFSCLGYSSNTGFTDAYLPEVSSKERLLATGKRVIALIDSSKFGRQAMATITRMGSVHTLITDQMPPHDVLVDLDTHQTRLIIAP</sequence>
<keyword evidence="2" id="KW-0804">Transcription</keyword>
<dbReference type="InterPro" id="IPR036388">
    <property type="entry name" value="WH-like_DNA-bd_sf"/>
</dbReference>
<evidence type="ECO:0000256" key="1">
    <source>
        <dbReference type="ARBA" id="ARBA00023015"/>
    </source>
</evidence>
<evidence type="ECO:0000259" key="3">
    <source>
        <dbReference type="PROSITE" id="PS51000"/>
    </source>
</evidence>
<dbReference type="Pfam" id="PF00455">
    <property type="entry name" value="DeoRC"/>
    <property type="match status" value="1"/>
</dbReference>
<proteinExistence type="predicted"/>
<organism evidence="4 5">
    <name type="scientific">Deinococcus roseus</name>
    <dbReference type="NCBI Taxonomy" id="392414"/>
    <lineage>
        <taxon>Bacteria</taxon>
        <taxon>Thermotogati</taxon>
        <taxon>Deinococcota</taxon>
        <taxon>Deinococci</taxon>
        <taxon>Deinococcales</taxon>
        <taxon>Deinococcaceae</taxon>
        <taxon>Deinococcus</taxon>
    </lineage>
</organism>
<dbReference type="PANTHER" id="PTHR30363">
    <property type="entry name" value="HTH-TYPE TRANSCRIPTIONAL REGULATOR SRLR-RELATED"/>
    <property type="match status" value="1"/>
</dbReference>
<dbReference type="InterPro" id="IPR037171">
    <property type="entry name" value="NagB/RpiA_transferase-like"/>
</dbReference>